<evidence type="ECO:0000256" key="1">
    <source>
        <dbReference type="ARBA" id="ARBA00022801"/>
    </source>
</evidence>
<keyword evidence="4" id="KW-1185">Reference proteome</keyword>
<dbReference type="InterPro" id="IPR052723">
    <property type="entry name" value="Acyl-CoA_thioesterase_PaaI"/>
</dbReference>
<evidence type="ECO:0000313" key="4">
    <source>
        <dbReference type="Proteomes" id="UP000198310"/>
    </source>
</evidence>
<reference evidence="4" key="1">
    <citation type="submission" date="2017-06" db="EMBL/GenBank/DDBJ databases">
        <authorList>
            <person name="Varghese N."/>
            <person name="Submissions S."/>
        </authorList>
    </citation>
    <scope>NUCLEOTIDE SEQUENCE [LARGE SCALE GENOMIC DNA]</scope>
    <source>
        <strain evidence="4">DSM 28041</strain>
    </source>
</reference>
<evidence type="ECO:0000259" key="2">
    <source>
        <dbReference type="Pfam" id="PF03061"/>
    </source>
</evidence>
<dbReference type="GO" id="GO:0016289">
    <property type="term" value="F:acyl-CoA hydrolase activity"/>
    <property type="evidence" value="ECO:0007669"/>
    <property type="project" value="TreeGrafter"/>
</dbReference>
<dbReference type="RefSeq" id="WP_089334297.1">
    <property type="nucleotide sequence ID" value="NZ_FZNS01000017.1"/>
</dbReference>
<dbReference type="InterPro" id="IPR003736">
    <property type="entry name" value="PAAI_dom"/>
</dbReference>
<dbReference type="InterPro" id="IPR006683">
    <property type="entry name" value="Thioestr_dom"/>
</dbReference>
<name>A0A239B0B9_9BACT</name>
<gene>
    <name evidence="3" type="ORF">SAMN06269173_11718</name>
</gene>
<dbReference type="EMBL" id="FZNS01000017">
    <property type="protein sequence ID" value="SNS01425.1"/>
    <property type="molecule type" value="Genomic_DNA"/>
</dbReference>
<evidence type="ECO:0000313" key="3">
    <source>
        <dbReference type="EMBL" id="SNS01425.1"/>
    </source>
</evidence>
<keyword evidence="1" id="KW-0378">Hydrolase</keyword>
<sequence>MSQPPATNSPAEVVKDRMLQHDAFSKLLGLEVDEVGPGYCRLHFTVRPDMLNGFAALHGGVTFSAADSAFAFACNSHGRQSVGLTVTIDYLEAGKLGDVITVEAREEGLKHKVGVYQIRATNQYGVALALFKGTAYRTSKEIL</sequence>
<proteinExistence type="predicted"/>
<dbReference type="PANTHER" id="PTHR42856:SF1">
    <property type="entry name" value="ACYL-COENZYME A THIOESTERASE PAAI"/>
    <property type="match status" value="1"/>
</dbReference>
<dbReference type="Proteomes" id="UP000198310">
    <property type="component" value="Unassembled WGS sequence"/>
</dbReference>
<feature type="domain" description="Thioesterase" evidence="2">
    <location>
        <begin position="56"/>
        <end position="123"/>
    </location>
</feature>
<dbReference type="Gene3D" id="3.10.129.10">
    <property type="entry name" value="Hotdog Thioesterase"/>
    <property type="match status" value="1"/>
</dbReference>
<accession>A0A239B0B9</accession>
<dbReference type="Pfam" id="PF03061">
    <property type="entry name" value="4HBT"/>
    <property type="match status" value="1"/>
</dbReference>
<protein>
    <submittedName>
        <fullName evidence="3">Acyl-CoA thioesterase</fullName>
    </submittedName>
</protein>
<dbReference type="PANTHER" id="PTHR42856">
    <property type="entry name" value="ACYL-COENZYME A THIOESTERASE PAAI"/>
    <property type="match status" value="1"/>
</dbReference>
<dbReference type="SUPFAM" id="SSF54637">
    <property type="entry name" value="Thioesterase/thiol ester dehydrase-isomerase"/>
    <property type="match status" value="1"/>
</dbReference>
<dbReference type="NCBIfam" id="TIGR00369">
    <property type="entry name" value="unchar_dom_1"/>
    <property type="match status" value="1"/>
</dbReference>
<dbReference type="CDD" id="cd03443">
    <property type="entry name" value="PaaI_thioesterase"/>
    <property type="match status" value="1"/>
</dbReference>
<organism evidence="3 4">
    <name type="scientific">Hymenobacter mucosus</name>
    <dbReference type="NCBI Taxonomy" id="1411120"/>
    <lineage>
        <taxon>Bacteria</taxon>
        <taxon>Pseudomonadati</taxon>
        <taxon>Bacteroidota</taxon>
        <taxon>Cytophagia</taxon>
        <taxon>Cytophagales</taxon>
        <taxon>Hymenobacteraceae</taxon>
        <taxon>Hymenobacter</taxon>
    </lineage>
</organism>
<dbReference type="InterPro" id="IPR029069">
    <property type="entry name" value="HotDog_dom_sf"/>
</dbReference>
<dbReference type="AlphaFoldDB" id="A0A239B0B9"/>